<gene>
    <name evidence="2" type="ORF">CYJ19_00625</name>
</gene>
<evidence type="ECO:0000313" key="2">
    <source>
        <dbReference type="EMBL" id="PKY73130.1"/>
    </source>
</evidence>
<dbReference type="GeneID" id="35866129"/>
<comment type="caution">
    <text evidence="2">The sequence shown here is derived from an EMBL/GenBank/DDBJ whole genome shotgun (WGS) entry which is preliminary data.</text>
</comment>
<feature type="transmembrane region" description="Helical" evidence="1">
    <location>
        <begin position="64"/>
        <end position="81"/>
    </location>
</feature>
<sequence length="107" mass="11480">MNYGYVAAALVVIFAVTYALRGVPFVALSKVRDSELMRVVAQTMPLGVMVILVTFTVADVRLSVLASWVPALVGIVVTAVVHWRWANALVSIVAGVGVYWLLGMAFA</sequence>
<evidence type="ECO:0000256" key="1">
    <source>
        <dbReference type="SAM" id="Phobius"/>
    </source>
</evidence>
<keyword evidence="1" id="KW-0812">Transmembrane</keyword>
<keyword evidence="1" id="KW-0472">Membrane</keyword>
<proteinExistence type="predicted"/>
<keyword evidence="1" id="KW-1133">Transmembrane helix</keyword>
<dbReference type="InterPro" id="IPR008407">
    <property type="entry name" value="Brnchd-chn_aa_trnsp_AzlD"/>
</dbReference>
<feature type="transmembrane region" description="Helical" evidence="1">
    <location>
        <begin position="39"/>
        <end position="58"/>
    </location>
</feature>
<keyword evidence="3" id="KW-1185">Reference proteome</keyword>
<name>A0A2I1IPT3_9ACTO</name>
<evidence type="ECO:0000313" key="3">
    <source>
        <dbReference type="Proteomes" id="UP000235122"/>
    </source>
</evidence>
<feature type="transmembrane region" description="Helical" evidence="1">
    <location>
        <begin position="88"/>
        <end position="106"/>
    </location>
</feature>
<dbReference type="RefSeq" id="WP_024330783.1">
    <property type="nucleotide sequence ID" value="NZ_JASOXK010000001.1"/>
</dbReference>
<reference evidence="2 3" key="1">
    <citation type="submission" date="2017-12" db="EMBL/GenBank/DDBJ databases">
        <title>Phylogenetic diversity of female urinary microbiome.</title>
        <authorList>
            <person name="Thomas-White K."/>
            <person name="Wolfe A.J."/>
        </authorList>
    </citation>
    <scope>NUCLEOTIDE SEQUENCE [LARGE SCALE GENOMIC DNA]</scope>
    <source>
        <strain evidence="2 3">UMB0402</strain>
    </source>
</reference>
<organism evidence="2 3">
    <name type="scientific">Winkia neuii</name>
    <dbReference type="NCBI Taxonomy" id="33007"/>
    <lineage>
        <taxon>Bacteria</taxon>
        <taxon>Bacillati</taxon>
        <taxon>Actinomycetota</taxon>
        <taxon>Actinomycetes</taxon>
        <taxon>Actinomycetales</taxon>
        <taxon>Actinomycetaceae</taxon>
        <taxon>Winkia</taxon>
    </lineage>
</organism>
<dbReference type="Proteomes" id="UP000235122">
    <property type="component" value="Unassembled WGS sequence"/>
</dbReference>
<protein>
    <submittedName>
        <fullName evidence="2">Branched-chain amino acid ABC transporter</fullName>
    </submittedName>
</protein>
<dbReference type="Pfam" id="PF05437">
    <property type="entry name" value="AzlD"/>
    <property type="match status" value="1"/>
</dbReference>
<dbReference type="AlphaFoldDB" id="A0A2I1IPT3"/>
<dbReference type="STRING" id="33007.HMPREF3198_00749"/>
<dbReference type="EMBL" id="PKKO01000001">
    <property type="protein sequence ID" value="PKY73130.1"/>
    <property type="molecule type" value="Genomic_DNA"/>
</dbReference>
<feature type="transmembrane region" description="Helical" evidence="1">
    <location>
        <begin position="6"/>
        <end position="27"/>
    </location>
</feature>
<accession>A0A2I1IPT3</accession>